<organism evidence="2 4">
    <name type="scientific">Legionella steigerwaltii</name>
    <dbReference type="NCBI Taxonomy" id="460"/>
    <lineage>
        <taxon>Bacteria</taxon>
        <taxon>Pseudomonadati</taxon>
        <taxon>Pseudomonadota</taxon>
        <taxon>Gammaproteobacteria</taxon>
        <taxon>Legionellales</taxon>
        <taxon>Legionellaceae</taxon>
        <taxon>Legionella</taxon>
    </lineage>
</organism>
<dbReference type="EMBL" id="LNYZ01000002">
    <property type="protein sequence ID" value="KTD80621.1"/>
    <property type="molecule type" value="Genomic_DNA"/>
</dbReference>
<evidence type="ECO:0000313" key="1">
    <source>
        <dbReference type="EMBL" id="KTD80621.1"/>
    </source>
</evidence>
<protein>
    <submittedName>
        <fullName evidence="2">Uncharacterized protein</fullName>
    </submittedName>
</protein>
<accession>A0A378L9Z3</accession>
<dbReference type="Proteomes" id="UP000255110">
    <property type="component" value="Unassembled WGS sequence"/>
</dbReference>
<gene>
    <name evidence="1" type="ORF">Lstg_0457</name>
    <name evidence="2" type="ORF">NCTC11991_01127</name>
</gene>
<name>A0A378L9Z3_9GAMM</name>
<evidence type="ECO:0000313" key="4">
    <source>
        <dbReference type="Proteomes" id="UP000255110"/>
    </source>
</evidence>
<dbReference type="Proteomes" id="UP000054820">
    <property type="component" value="Unassembled WGS sequence"/>
</dbReference>
<reference evidence="2 4" key="2">
    <citation type="submission" date="2018-06" db="EMBL/GenBank/DDBJ databases">
        <authorList>
            <consortium name="Pathogen Informatics"/>
            <person name="Doyle S."/>
        </authorList>
    </citation>
    <scope>NUCLEOTIDE SEQUENCE [LARGE SCALE GENOMIC DNA]</scope>
    <source>
        <strain evidence="2 4">NCTC11991</strain>
    </source>
</reference>
<sequence length="509" mass="58736">MFFFDHSADYMKIYFQNITFQGSPLVWELNESTHQATCLLYCIKKEANSRFEPKIDFEMFKGFPGVTIDDGKIFIKDVRTFNEAYQSLEHLDELKEKIQSRTAMLRKQSTFFQHGKDQALQGATSSNTRRRSASAATLPLYSHIILDELIKNDQTNSSLWGDTVSYESYFEKKTSNDAKAREAIFLKSIPSFYIMVQYEKNQHLYPLKSKLIKEIRKLLDELDPIYMTWCTQEMTYTSRESVFHYFQDAVLEAMLNGTFNNKATEFEAPELEKLNPALREYAIEKARALRAELMLMKFNILINPELPSELALNKKEAKKTQPEITSFRKFMLKQPIEAIEEIKQKLKKMADLIIQSGIVEESSLKLSTQLNHELSSKAPVIMGFHSFQALLHIQLDKQLTSNKKELIPDITTKVAKETIIQINQTFGTSHSQYIAPLSKVVDSDFYLCKEGAEQLAVELAEIKLKHPKDEKKVLAYGHAIADKVVSFLQHQLHEYIPTQEQPEASRMSM</sequence>
<dbReference type="EMBL" id="UGOY01000001">
    <property type="protein sequence ID" value="STY22539.1"/>
    <property type="molecule type" value="Genomic_DNA"/>
</dbReference>
<proteinExistence type="predicted"/>
<dbReference type="AlphaFoldDB" id="A0A378L9Z3"/>
<evidence type="ECO:0000313" key="2">
    <source>
        <dbReference type="EMBL" id="STY22539.1"/>
    </source>
</evidence>
<dbReference type="STRING" id="460.Lstg_0457"/>
<reference evidence="1 3" key="1">
    <citation type="submission" date="2015-11" db="EMBL/GenBank/DDBJ databases">
        <title>Genomic analysis of 38 Legionella species identifies large and diverse effector repertoires.</title>
        <authorList>
            <person name="Burstein D."/>
            <person name="Amaro F."/>
            <person name="Zusman T."/>
            <person name="Lifshitz Z."/>
            <person name="Cohen O."/>
            <person name="Gilbert J.A."/>
            <person name="Pupko T."/>
            <person name="Shuman H.A."/>
            <person name="Segal G."/>
        </authorList>
    </citation>
    <scope>NUCLEOTIDE SEQUENCE [LARGE SCALE GENOMIC DNA]</scope>
    <source>
        <strain evidence="1 3">SC-18-C9</strain>
    </source>
</reference>
<evidence type="ECO:0000313" key="3">
    <source>
        <dbReference type="Proteomes" id="UP000054820"/>
    </source>
</evidence>
<keyword evidence="3" id="KW-1185">Reference proteome</keyword>